<dbReference type="Proteomes" id="UP000229681">
    <property type="component" value="Unassembled WGS sequence"/>
</dbReference>
<protein>
    <submittedName>
        <fullName evidence="2">Uncharacterized protein</fullName>
    </submittedName>
</protein>
<name>A0A2M8PAA9_9CHLR</name>
<feature type="region of interest" description="Disordered" evidence="1">
    <location>
        <begin position="104"/>
        <end position="136"/>
    </location>
</feature>
<organism evidence="2 3">
    <name type="scientific">Candidatus Thermofonsia Clade 1 bacterium</name>
    <dbReference type="NCBI Taxonomy" id="2364210"/>
    <lineage>
        <taxon>Bacteria</taxon>
        <taxon>Bacillati</taxon>
        <taxon>Chloroflexota</taxon>
        <taxon>Candidatus Thermofontia</taxon>
        <taxon>Candidatus Thermofonsia Clade 1</taxon>
    </lineage>
</organism>
<accession>A0A2M8PAA9</accession>
<dbReference type="AlphaFoldDB" id="A0A2M8PAA9"/>
<evidence type="ECO:0000313" key="3">
    <source>
        <dbReference type="Proteomes" id="UP000229681"/>
    </source>
</evidence>
<feature type="compositionally biased region" description="Low complexity" evidence="1">
    <location>
        <begin position="71"/>
        <end position="81"/>
    </location>
</feature>
<evidence type="ECO:0000256" key="1">
    <source>
        <dbReference type="SAM" id="MobiDB-lite"/>
    </source>
</evidence>
<gene>
    <name evidence="2" type="ORF">CUN49_15555</name>
</gene>
<proteinExistence type="predicted"/>
<dbReference type="EMBL" id="PGTM01000382">
    <property type="protein sequence ID" value="PJF34462.1"/>
    <property type="molecule type" value="Genomic_DNA"/>
</dbReference>
<feature type="region of interest" description="Disordered" evidence="1">
    <location>
        <begin position="1"/>
        <end position="91"/>
    </location>
</feature>
<comment type="caution">
    <text evidence="2">The sequence shown here is derived from an EMBL/GenBank/DDBJ whole genome shotgun (WGS) entry which is preliminary data.</text>
</comment>
<feature type="non-terminal residue" evidence="2">
    <location>
        <position position="136"/>
    </location>
</feature>
<reference evidence="2 3" key="1">
    <citation type="submission" date="2017-11" db="EMBL/GenBank/DDBJ databases">
        <title>Evolution of Phototrophy in the Chloroflexi Phylum Driven by Horizontal Gene Transfer.</title>
        <authorList>
            <person name="Ward L.M."/>
            <person name="Hemp J."/>
            <person name="Shih P.M."/>
            <person name="Mcglynn S.E."/>
            <person name="Fischer W."/>
        </authorList>
    </citation>
    <scope>NUCLEOTIDE SEQUENCE [LARGE SCALE GENOMIC DNA]</scope>
    <source>
        <strain evidence="2">JP3_13</strain>
    </source>
</reference>
<sequence length="136" mass="14139">MTPPPNGEGTNKPDDDPLGGMDPMAWLESLARRQGANPDELITKADLDIPLPSAEAPSEHAAPEAPPEPAVPVAQSPQPAADDPLGGMDPMAWLESLARRQGANPDELITKADLDIPLPSAEAPSEHAAPEAPPEP</sequence>
<evidence type="ECO:0000313" key="2">
    <source>
        <dbReference type="EMBL" id="PJF34462.1"/>
    </source>
</evidence>